<comment type="caution">
    <text evidence="1">The sequence shown here is derived from an EMBL/GenBank/DDBJ whole genome shotgun (WGS) entry which is preliminary data.</text>
</comment>
<evidence type="ECO:0000313" key="1">
    <source>
        <dbReference type="EMBL" id="RNA15135.1"/>
    </source>
</evidence>
<reference evidence="1 2" key="1">
    <citation type="journal article" date="2018" name="Sci. Rep.">
        <title>Genomic signatures of local adaptation to the degree of environmental predictability in rotifers.</title>
        <authorList>
            <person name="Franch-Gras L."/>
            <person name="Hahn C."/>
            <person name="Garcia-Roger E.M."/>
            <person name="Carmona M.J."/>
            <person name="Serra M."/>
            <person name="Gomez A."/>
        </authorList>
    </citation>
    <scope>NUCLEOTIDE SEQUENCE [LARGE SCALE GENOMIC DNA]</scope>
    <source>
        <strain evidence="1">HYR1</strain>
    </source>
</reference>
<dbReference type="Proteomes" id="UP000276133">
    <property type="component" value="Unassembled WGS sequence"/>
</dbReference>
<dbReference type="EMBL" id="REGN01005037">
    <property type="protein sequence ID" value="RNA15135.1"/>
    <property type="molecule type" value="Genomic_DNA"/>
</dbReference>
<gene>
    <name evidence="1" type="ORF">BpHYR1_017292</name>
</gene>
<organism evidence="1 2">
    <name type="scientific">Brachionus plicatilis</name>
    <name type="common">Marine rotifer</name>
    <name type="synonym">Brachionus muelleri</name>
    <dbReference type="NCBI Taxonomy" id="10195"/>
    <lineage>
        <taxon>Eukaryota</taxon>
        <taxon>Metazoa</taxon>
        <taxon>Spiralia</taxon>
        <taxon>Gnathifera</taxon>
        <taxon>Rotifera</taxon>
        <taxon>Eurotatoria</taxon>
        <taxon>Monogononta</taxon>
        <taxon>Pseudotrocha</taxon>
        <taxon>Ploima</taxon>
        <taxon>Brachionidae</taxon>
        <taxon>Brachionus</taxon>
    </lineage>
</organism>
<name>A0A3M7QW02_BRAPC</name>
<keyword evidence="2" id="KW-1185">Reference proteome</keyword>
<accession>A0A3M7QW02</accession>
<proteinExistence type="predicted"/>
<protein>
    <submittedName>
        <fullName evidence="1">Uncharacterized protein</fullName>
    </submittedName>
</protein>
<dbReference type="AlphaFoldDB" id="A0A3M7QW02"/>
<evidence type="ECO:0000313" key="2">
    <source>
        <dbReference type="Proteomes" id="UP000276133"/>
    </source>
</evidence>
<sequence>MFTNKNLEDFEQESLHNLRVHASGTKIASAPNNQRHKQCQANPSVILSCQRLTKKKKRYLLCDCLLLNLDRVSVCQIECSKKSFGLKGELLTLLC</sequence>